<name>A0A120CUJ3_HYPSL</name>
<proteinExistence type="predicted"/>
<dbReference type="EMBL" id="LMTR01000073">
    <property type="protein sequence ID" value="KWT66280.1"/>
    <property type="molecule type" value="Genomic_DNA"/>
</dbReference>
<evidence type="ECO:0000313" key="2">
    <source>
        <dbReference type="Proteomes" id="UP000059074"/>
    </source>
</evidence>
<dbReference type="AlphaFoldDB" id="A0A120CUJ3"/>
<evidence type="ECO:0000313" key="1">
    <source>
        <dbReference type="EMBL" id="KWT66280.1"/>
    </source>
</evidence>
<gene>
    <name evidence="1" type="ORF">APY04_2476</name>
</gene>
<organism evidence="1 2">
    <name type="scientific">Hyphomicrobium sulfonivorans</name>
    <dbReference type="NCBI Taxonomy" id="121290"/>
    <lineage>
        <taxon>Bacteria</taxon>
        <taxon>Pseudomonadati</taxon>
        <taxon>Pseudomonadota</taxon>
        <taxon>Alphaproteobacteria</taxon>
        <taxon>Hyphomicrobiales</taxon>
        <taxon>Hyphomicrobiaceae</taxon>
        <taxon>Hyphomicrobium</taxon>
    </lineage>
</organism>
<reference evidence="1 2" key="1">
    <citation type="submission" date="2015-10" db="EMBL/GenBank/DDBJ databases">
        <title>Transcriptomic analysis of a linuron degrading triple-species bacterial consortium.</title>
        <authorList>
            <person name="Albers P."/>
        </authorList>
    </citation>
    <scope>NUCLEOTIDE SEQUENCE [LARGE SCALE GENOMIC DNA]</scope>
    <source>
        <strain evidence="1 2">WDL6</strain>
    </source>
</reference>
<dbReference type="Proteomes" id="UP000059074">
    <property type="component" value="Unassembled WGS sequence"/>
</dbReference>
<keyword evidence="2" id="KW-1185">Reference proteome</keyword>
<comment type="caution">
    <text evidence="1">The sequence shown here is derived from an EMBL/GenBank/DDBJ whole genome shotgun (WGS) entry which is preliminary data.</text>
</comment>
<sequence length="39" mass="4137">MAGKRITGFSRDCAMRTAAAIETGHQIAVIIGDRDFAGQ</sequence>
<accession>A0A120CUJ3</accession>
<protein>
    <submittedName>
        <fullName evidence="1">Uncharacterized protein</fullName>
    </submittedName>
</protein>